<organism evidence="2">
    <name type="scientific">Ostreococcus sp. 'lucimarinus'</name>
    <dbReference type="NCBI Taxonomy" id="242159"/>
    <lineage>
        <taxon>Eukaryota</taxon>
        <taxon>Viridiplantae</taxon>
        <taxon>Chlorophyta</taxon>
        <taxon>Mamiellophyceae</taxon>
        <taxon>Mamiellales</taxon>
        <taxon>Bathycoccaceae</taxon>
        <taxon>Ostreococcus</taxon>
    </lineage>
</organism>
<evidence type="ECO:0000313" key="2">
    <source>
        <dbReference type="EMBL" id="CAD8221182.1"/>
    </source>
</evidence>
<dbReference type="InterPro" id="IPR029903">
    <property type="entry name" value="RmlD-like-bd"/>
</dbReference>
<dbReference type="EMBL" id="HBDX01002219">
    <property type="protein sequence ID" value="CAD8221182.1"/>
    <property type="molecule type" value="Transcribed_RNA"/>
</dbReference>
<dbReference type="PANTHER" id="PTHR43242">
    <property type="entry name" value="NAD(P)-BINDING ROSSMANN-FOLD SUPERFAMILY PROTEIN"/>
    <property type="match status" value="1"/>
</dbReference>
<protein>
    <recommendedName>
        <fullName evidence="1">RmlD-like substrate binding domain-containing protein</fullName>
    </recommendedName>
</protein>
<dbReference type="Gene3D" id="3.40.50.720">
    <property type="entry name" value="NAD(P)-binding Rossmann-like Domain"/>
    <property type="match status" value="1"/>
</dbReference>
<gene>
    <name evidence="2" type="ORF">OLUC0939_LOCUS1902</name>
</gene>
<accession>A0A7R9T0S5</accession>
<dbReference type="InterPro" id="IPR036291">
    <property type="entry name" value="NAD(P)-bd_dom_sf"/>
</dbReference>
<sequence length="455" mass="49150">MISPAYSSAAFARLTRASSPRSSGLELATNARKFSSVRAYSANPSSAVSAREMRLDAARSSRSKASSVGEAIVVDALLDAFFPRRACGGTYPPAIASALTSAPLTTERRNERALVAARRRRKARGMKTAVCVLGIDGYLAQFVAREFIAATEACDVVFTTSRRSGGDDGCDARMVRVKCDFNCEESCEEAARALMAEGLDLRGVINCAAMSSPGQCEAAPELARRANAPRALWSAISSIAQSRGKQAPLWIQLSTDHVYDGERALSDESTACAPVNAYGASKVFCEETLAKDYPRSIVLRSSIITGPKAPLTDVERTLFLDFIASSFAKETPTTFYDDEFRSPICVFDIVRVVRTLLQRHDDLPDRRVYNMGGPDRVSRVDMANGVAEFLAKGDAAMEQVFKSKIAVASCAEAKALRGVAAPPDISMDSRALVREICQDWAPRSFEEQIAVAFAT</sequence>
<evidence type="ECO:0000259" key="1">
    <source>
        <dbReference type="Pfam" id="PF04321"/>
    </source>
</evidence>
<feature type="domain" description="RmlD-like substrate binding" evidence="1">
    <location>
        <begin position="163"/>
        <end position="431"/>
    </location>
</feature>
<dbReference type="PANTHER" id="PTHR43242:SF1">
    <property type="entry name" value="NAD(P)-BINDING ROSSMANN-FOLD SUPERFAMILY PROTEIN"/>
    <property type="match status" value="1"/>
</dbReference>
<proteinExistence type="predicted"/>
<reference evidence="2" key="1">
    <citation type="submission" date="2021-01" db="EMBL/GenBank/DDBJ databases">
        <authorList>
            <person name="Corre E."/>
            <person name="Pelletier E."/>
            <person name="Niang G."/>
            <person name="Scheremetjew M."/>
            <person name="Finn R."/>
            <person name="Kale V."/>
            <person name="Holt S."/>
            <person name="Cochrane G."/>
            <person name="Meng A."/>
            <person name="Brown T."/>
            <person name="Cohen L."/>
        </authorList>
    </citation>
    <scope>NUCLEOTIDE SEQUENCE</scope>
    <source>
        <strain evidence="2">Clade-A-BCC118000</strain>
    </source>
</reference>
<dbReference type="SUPFAM" id="SSF51735">
    <property type="entry name" value="NAD(P)-binding Rossmann-fold domains"/>
    <property type="match status" value="1"/>
</dbReference>
<dbReference type="Pfam" id="PF04321">
    <property type="entry name" value="RmlD_sub_bind"/>
    <property type="match status" value="1"/>
</dbReference>
<name>A0A7R9T0S5_9CHLO</name>
<dbReference type="AlphaFoldDB" id="A0A7R9T0S5"/>